<evidence type="ECO:0000259" key="6">
    <source>
        <dbReference type="Pfam" id="PF08281"/>
    </source>
</evidence>
<evidence type="ECO:0000256" key="3">
    <source>
        <dbReference type="ARBA" id="ARBA00023082"/>
    </source>
</evidence>
<dbReference type="PANTHER" id="PTHR43133">
    <property type="entry name" value="RNA POLYMERASE ECF-TYPE SIGMA FACTO"/>
    <property type="match status" value="1"/>
</dbReference>
<dbReference type="EMBL" id="JAKLTR010000021">
    <property type="protein sequence ID" value="MCG2617491.1"/>
    <property type="molecule type" value="Genomic_DNA"/>
</dbReference>
<dbReference type="InterPro" id="IPR013324">
    <property type="entry name" value="RNA_pol_sigma_r3/r4-like"/>
</dbReference>
<sequence>MQLPENIQLIEALRNSDQKIFQDLYDHYSEAIFNNIYKLIPQRDDAHDILQSVFLQLWESRLKLKEEQSVAGWLFTTSFYLSMTHLRSVARSRLKVLEDDLEVADNTYNDSTGELYTQKMALLNKAINELPSRKKMAFELCKIEGKTYKEAASILGIAEDTVKEYVKSATSTVKRYVMQTDLSMYMFLLVFLS</sequence>
<evidence type="ECO:0000256" key="1">
    <source>
        <dbReference type="ARBA" id="ARBA00010641"/>
    </source>
</evidence>
<evidence type="ECO:0000313" key="7">
    <source>
        <dbReference type="EMBL" id="MCG2617491.1"/>
    </source>
</evidence>
<dbReference type="InterPro" id="IPR013249">
    <property type="entry name" value="RNA_pol_sigma70_r4_t2"/>
</dbReference>
<organism evidence="7 8">
    <name type="scientific">Terrimonas ginsenosidimutans</name>
    <dbReference type="NCBI Taxonomy" id="2908004"/>
    <lineage>
        <taxon>Bacteria</taxon>
        <taxon>Pseudomonadati</taxon>
        <taxon>Bacteroidota</taxon>
        <taxon>Chitinophagia</taxon>
        <taxon>Chitinophagales</taxon>
        <taxon>Chitinophagaceae</taxon>
        <taxon>Terrimonas</taxon>
    </lineage>
</organism>
<gene>
    <name evidence="7" type="ORF">LZZ85_24545</name>
</gene>
<dbReference type="Pfam" id="PF04542">
    <property type="entry name" value="Sigma70_r2"/>
    <property type="match status" value="1"/>
</dbReference>
<comment type="similarity">
    <text evidence="1">Belongs to the sigma-70 factor family. ECF subfamily.</text>
</comment>
<dbReference type="Pfam" id="PF08281">
    <property type="entry name" value="Sigma70_r4_2"/>
    <property type="match status" value="1"/>
</dbReference>
<proteinExistence type="inferred from homology"/>
<dbReference type="InterPro" id="IPR013325">
    <property type="entry name" value="RNA_pol_sigma_r2"/>
</dbReference>
<protein>
    <submittedName>
        <fullName evidence="7">Sigma-70 family RNA polymerase sigma factor</fullName>
    </submittedName>
</protein>
<keyword evidence="4" id="KW-0804">Transcription</keyword>
<evidence type="ECO:0000256" key="2">
    <source>
        <dbReference type="ARBA" id="ARBA00023015"/>
    </source>
</evidence>
<keyword evidence="2" id="KW-0805">Transcription regulation</keyword>
<dbReference type="PANTHER" id="PTHR43133:SF46">
    <property type="entry name" value="RNA POLYMERASE SIGMA-70 FACTOR ECF SUBFAMILY"/>
    <property type="match status" value="1"/>
</dbReference>
<dbReference type="InterPro" id="IPR007627">
    <property type="entry name" value="RNA_pol_sigma70_r2"/>
</dbReference>
<dbReference type="RefSeq" id="WP_237876258.1">
    <property type="nucleotide sequence ID" value="NZ_JAKLTR010000021.1"/>
</dbReference>
<dbReference type="SUPFAM" id="SSF88946">
    <property type="entry name" value="Sigma2 domain of RNA polymerase sigma factors"/>
    <property type="match status" value="1"/>
</dbReference>
<keyword evidence="8" id="KW-1185">Reference proteome</keyword>
<dbReference type="InterPro" id="IPR039425">
    <property type="entry name" value="RNA_pol_sigma-70-like"/>
</dbReference>
<dbReference type="InterPro" id="IPR014284">
    <property type="entry name" value="RNA_pol_sigma-70_dom"/>
</dbReference>
<reference evidence="7" key="1">
    <citation type="submission" date="2022-01" db="EMBL/GenBank/DDBJ databases">
        <authorList>
            <person name="Jo J.-H."/>
            <person name="Im W.-T."/>
        </authorList>
    </citation>
    <scope>NUCLEOTIDE SEQUENCE</scope>
    <source>
        <strain evidence="7">NA20</strain>
    </source>
</reference>
<keyword evidence="3" id="KW-0731">Sigma factor</keyword>
<dbReference type="SUPFAM" id="SSF88659">
    <property type="entry name" value="Sigma3 and sigma4 domains of RNA polymerase sigma factors"/>
    <property type="match status" value="1"/>
</dbReference>
<dbReference type="Gene3D" id="1.10.10.10">
    <property type="entry name" value="Winged helix-like DNA-binding domain superfamily/Winged helix DNA-binding domain"/>
    <property type="match status" value="1"/>
</dbReference>
<dbReference type="Proteomes" id="UP001165367">
    <property type="component" value="Unassembled WGS sequence"/>
</dbReference>
<feature type="domain" description="RNA polymerase sigma factor 70 region 4 type 2" evidence="6">
    <location>
        <begin position="123"/>
        <end position="166"/>
    </location>
</feature>
<dbReference type="CDD" id="cd06171">
    <property type="entry name" value="Sigma70_r4"/>
    <property type="match status" value="1"/>
</dbReference>
<feature type="domain" description="RNA polymerase sigma-70 region 2" evidence="5">
    <location>
        <begin position="24"/>
        <end position="89"/>
    </location>
</feature>
<accession>A0ABS9KYX4</accession>
<dbReference type="NCBIfam" id="TIGR02937">
    <property type="entry name" value="sigma70-ECF"/>
    <property type="match status" value="1"/>
</dbReference>
<comment type="caution">
    <text evidence="7">The sequence shown here is derived from an EMBL/GenBank/DDBJ whole genome shotgun (WGS) entry which is preliminary data.</text>
</comment>
<evidence type="ECO:0000256" key="4">
    <source>
        <dbReference type="ARBA" id="ARBA00023163"/>
    </source>
</evidence>
<evidence type="ECO:0000313" key="8">
    <source>
        <dbReference type="Proteomes" id="UP001165367"/>
    </source>
</evidence>
<name>A0ABS9KYX4_9BACT</name>
<dbReference type="InterPro" id="IPR036388">
    <property type="entry name" value="WH-like_DNA-bd_sf"/>
</dbReference>
<dbReference type="Gene3D" id="1.10.1740.10">
    <property type="match status" value="1"/>
</dbReference>
<evidence type="ECO:0000259" key="5">
    <source>
        <dbReference type="Pfam" id="PF04542"/>
    </source>
</evidence>